<sequence>MFRFFPQKNKYHVEEMLNTFNRELPVPQHIAVIMDGNGRWANNRRLPRVAGHKEGMNNVKKITKKASQLGVKVLTLYAFSTENWRRPDSEVSFLMQLPVDFFDTFVPELIEENVKVQVIGYTDALPAHTKQAVDSAIEQTAHCTGMILNFALNYGSRAEILTGINQLIDEAKSGELTEEVTEELFSNYLMTSVLPKAYQDPDLVIRTSGEERISNFLLWQIAYSELYFSKVYWPDFSESHLEEAIGSFQARNRRFGGLNETKENK</sequence>
<comment type="function">
    <text evidence="2">Catalyzes the condensation of isopentenyl diphosphate (IPP) with allylic pyrophosphates generating different type of terpenoids.</text>
</comment>
<feature type="binding site" evidence="2">
    <location>
        <begin position="80"/>
        <end position="82"/>
    </location>
    <ligand>
        <name>substrate</name>
    </ligand>
</feature>
<evidence type="ECO:0000256" key="2">
    <source>
        <dbReference type="HAMAP-Rule" id="MF_01139"/>
    </source>
</evidence>
<name>A0AAJ5EF21_9ENTE</name>
<feature type="active site" evidence="2">
    <location>
        <position position="35"/>
    </location>
</feature>
<feature type="active site" description="Proton acceptor" evidence="2">
    <location>
        <position position="83"/>
    </location>
</feature>
<feature type="binding site" evidence="2">
    <location>
        <position position="206"/>
    </location>
    <ligand>
        <name>substrate</name>
    </ligand>
</feature>
<keyword evidence="2" id="KW-0460">Magnesium</keyword>
<dbReference type="AlphaFoldDB" id="A0AAJ5EF21"/>
<comment type="cofactor">
    <cofactor evidence="2">
        <name>Mg(2+)</name>
        <dbReference type="ChEBI" id="CHEBI:18420"/>
    </cofactor>
    <text evidence="2">Binds 2 magnesium ions per subunit.</text>
</comment>
<comment type="similarity">
    <text evidence="2">Belongs to the UPP synthase family.</text>
</comment>
<keyword evidence="2" id="KW-0479">Metal-binding</keyword>
<dbReference type="EMBL" id="CP038865">
    <property type="protein sequence ID" value="QCA28175.1"/>
    <property type="molecule type" value="Genomic_DNA"/>
</dbReference>
<evidence type="ECO:0000313" key="6">
    <source>
        <dbReference type="Proteomes" id="UP000297725"/>
    </source>
</evidence>
<organism evidence="4 6">
    <name type="scientific">Vagococcus xieshaowenii</name>
    <dbReference type="NCBI Taxonomy" id="2562451"/>
    <lineage>
        <taxon>Bacteria</taxon>
        <taxon>Bacillati</taxon>
        <taxon>Bacillota</taxon>
        <taxon>Bacilli</taxon>
        <taxon>Lactobacillales</taxon>
        <taxon>Enterococcaceae</taxon>
        <taxon>Vagococcus</taxon>
    </lineage>
</organism>
<dbReference type="EC" id="2.5.1.-" evidence="2"/>
<dbReference type="SUPFAM" id="SSF64005">
    <property type="entry name" value="Undecaprenyl diphosphate synthase"/>
    <property type="match status" value="1"/>
</dbReference>
<dbReference type="NCBIfam" id="TIGR00055">
    <property type="entry name" value="uppS"/>
    <property type="match status" value="1"/>
</dbReference>
<accession>A0AAJ5EF21</accession>
<dbReference type="InterPro" id="IPR001441">
    <property type="entry name" value="UPP_synth-like"/>
</dbReference>
<dbReference type="FunFam" id="3.40.1180.10:FF:000001">
    <property type="entry name" value="(2E,6E)-farnesyl-diphosphate-specific ditrans,polycis-undecaprenyl-diphosphate synthase"/>
    <property type="match status" value="1"/>
</dbReference>
<dbReference type="RefSeq" id="WP_135253899.1">
    <property type="nucleotide sequence ID" value="NZ_CP038865.1"/>
</dbReference>
<evidence type="ECO:0000256" key="1">
    <source>
        <dbReference type="ARBA" id="ARBA00022679"/>
    </source>
</evidence>
<comment type="subunit">
    <text evidence="2">Homodimer.</text>
</comment>
<dbReference type="InterPro" id="IPR036424">
    <property type="entry name" value="UPP_synth-like_sf"/>
</dbReference>
<feature type="binding site" evidence="2">
    <location>
        <position position="52"/>
    </location>
    <ligand>
        <name>substrate</name>
    </ligand>
</feature>
<feature type="binding site" evidence="2">
    <location>
        <position position="86"/>
    </location>
    <ligand>
        <name>substrate</name>
    </ligand>
</feature>
<dbReference type="PANTHER" id="PTHR10291">
    <property type="entry name" value="DEHYDRODOLICHYL DIPHOSPHATE SYNTHASE FAMILY MEMBER"/>
    <property type="match status" value="1"/>
</dbReference>
<reference evidence="4 6" key="1">
    <citation type="submission" date="2019-03" db="EMBL/GenBank/DDBJ databases">
        <title>Vagococcus sp. was isolated fron gut of Carduelis flavirostris.</title>
        <authorList>
            <person name="Ge Y."/>
        </authorList>
    </citation>
    <scope>NUCLEOTIDE SEQUENCE [LARGE SCALE GENOMIC DNA]</scope>
    <source>
        <strain evidence="4 6">CF-210</strain>
    </source>
</reference>
<keyword evidence="5" id="KW-1185">Reference proteome</keyword>
<evidence type="ECO:0000313" key="3">
    <source>
        <dbReference type="EMBL" id="QCA28175.1"/>
    </source>
</evidence>
<dbReference type="GO" id="GO:0008834">
    <property type="term" value="F:ditrans,polycis-undecaprenyl-diphosphate synthase [(2E,6E)-farnesyl-diphosphate specific] activity"/>
    <property type="evidence" value="ECO:0007669"/>
    <property type="project" value="TreeGrafter"/>
</dbReference>
<dbReference type="NCBIfam" id="NF011405">
    <property type="entry name" value="PRK14830.1"/>
    <property type="match status" value="1"/>
</dbReference>
<gene>
    <name evidence="4" type="ORF">E4031_03100</name>
    <name evidence="3" type="ORF">E4Z98_02170</name>
</gene>
<dbReference type="GO" id="GO:0030145">
    <property type="term" value="F:manganese ion binding"/>
    <property type="evidence" value="ECO:0007669"/>
    <property type="project" value="TreeGrafter"/>
</dbReference>
<proteinExistence type="inferred from homology"/>
<feature type="binding site" evidence="2">
    <location>
        <position position="40"/>
    </location>
    <ligand>
        <name>substrate</name>
    </ligand>
</feature>
<dbReference type="PROSITE" id="PS01066">
    <property type="entry name" value="UPP_SYNTHASE"/>
    <property type="match status" value="1"/>
</dbReference>
<dbReference type="Pfam" id="PF01255">
    <property type="entry name" value="Prenyltransf"/>
    <property type="match status" value="1"/>
</dbReference>
<dbReference type="Proteomes" id="UP000297725">
    <property type="component" value="Unassembled WGS sequence"/>
</dbReference>
<evidence type="ECO:0000313" key="5">
    <source>
        <dbReference type="Proteomes" id="UP000296883"/>
    </source>
</evidence>
<feature type="binding site" evidence="2">
    <location>
        <position position="84"/>
    </location>
    <ligand>
        <name>substrate</name>
    </ligand>
</feature>
<dbReference type="CDD" id="cd00475">
    <property type="entry name" value="Cis_IPPS"/>
    <property type="match status" value="1"/>
</dbReference>
<feature type="binding site" evidence="2">
    <location>
        <begin position="36"/>
        <end position="39"/>
    </location>
    <ligand>
        <name>substrate</name>
    </ligand>
</feature>
<dbReference type="GO" id="GO:0000287">
    <property type="term" value="F:magnesium ion binding"/>
    <property type="evidence" value="ECO:0007669"/>
    <property type="project" value="UniProtKB-UniRule"/>
</dbReference>
<dbReference type="InterPro" id="IPR018520">
    <property type="entry name" value="UPP_synth-like_CS"/>
</dbReference>
<dbReference type="PANTHER" id="PTHR10291:SF0">
    <property type="entry name" value="DEHYDRODOLICHYL DIPHOSPHATE SYNTHASE 2"/>
    <property type="match status" value="1"/>
</dbReference>
<feature type="binding site" evidence="2">
    <location>
        <position position="225"/>
    </location>
    <ligand>
        <name>Mg(2+)</name>
        <dbReference type="ChEBI" id="CHEBI:18420"/>
    </ligand>
</feature>
<reference evidence="3 5" key="2">
    <citation type="journal article" date="2020" name="Int. J. Syst. Evol. Microbiol.">
        <title>Vagococcus xieshaowenii sp. nov., isolated from snow finch (Montifringilla taczanowskii) cloacal content.</title>
        <authorList>
            <person name="Ge Y."/>
            <person name="Yang J."/>
            <person name="Lai X.H."/>
            <person name="Zhang G."/>
            <person name="Jin D."/>
            <person name="Lu S."/>
            <person name="Wang B."/>
            <person name="Huang Y."/>
            <person name="Huang Y."/>
            <person name="Ren Z."/>
            <person name="Zhang X."/>
            <person name="Xu J."/>
        </authorList>
    </citation>
    <scope>NUCLEOTIDE SEQUENCE [LARGE SCALE GENOMIC DNA]</scope>
    <source>
        <strain evidence="3">Personal::cf-49</strain>
        <strain evidence="5">personal::cf-49</strain>
    </source>
</reference>
<dbReference type="GO" id="GO:0005829">
    <property type="term" value="C:cytosol"/>
    <property type="evidence" value="ECO:0007669"/>
    <property type="project" value="TreeGrafter"/>
</dbReference>
<dbReference type="EMBL" id="SRHU01000010">
    <property type="protein sequence ID" value="TFZ42528.1"/>
    <property type="molecule type" value="Genomic_DNA"/>
</dbReference>
<feature type="binding site" evidence="2">
    <location>
        <position position="35"/>
    </location>
    <ligand>
        <name>Mg(2+)</name>
        <dbReference type="ChEBI" id="CHEBI:18420"/>
    </ligand>
</feature>
<dbReference type="GO" id="GO:0016094">
    <property type="term" value="P:polyprenol biosynthetic process"/>
    <property type="evidence" value="ECO:0007669"/>
    <property type="project" value="TreeGrafter"/>
</dbReference>
<feature type="binding site" evidence="2">
    <location>
        <begin position="212"/>
        <end position="214"/>
    </location>
    <ligand>
        <name>substrate</name>
    </ligand>
</feature>
<dbReference type="Gene3D" id="3.40.1180.10">
    <property type="entry name" value="Decaprenyl diphosphate synthase-like"/>
    <property type="match status" value="1"/>
</dbReference>
<dbReference type="HAMAP" id="MF_01139">
    <property type="entry name" value="ISPT"/>
    <property type="match status" value="1"/>
</dbReference>
<protein>
    <recommendedName>
        <fullName evidence="2">Isoprenyl transferase</fullName>
        <ecNumber evidence="2">2.5.1.-</ecNumber>
    </recommendedName>
</protein>
<dbReference type="Proteomes" id="UP000296883">
    <property type="component" value="Chromosome"/>
</dbReference>
<keyword evidence="1 2" id="KW-0808">Transferase</keyword>
<feature type="binding site" evidence="2">
    <location>
        <position position="48"/>
    </location>
    <ligand>
        <name>substrate</name>
    </ligand>
</feature>
<evidence type="ECO:0000313" key="4">
    <source>
        <dbReference type="EMBL" id="TFZ42528.1"/>
    </source>
</evidence>